<sequence>MVLPIKNNMKVEFCLPVYNEEKILAESCQKLYNFLLNQNFNFSWQIVIVINGSSDQSPLIAQKLSLEFTEKINFENIIELGRGQALKRYWLKSSADILVFMDIDLAVSLEAIPKLIEPILNQEYQLVVGSRLLSSSQIKRSFIRELSSQTYNFLSRRLLGHHLSDMQCGFKAITKSAFITIAPYLQDPNWFFDTEMIIISLAAGYKAKEIPVNWQENRYDRRKSKVKLLRDSNRMFRNLIRLRRRLPNISQAIKNTN</sequence>
<dbReference type="PANTHER" id="PTHR10859:SF91">
    <property type="entry name" value="DOLICHYL-PHOSPHATE BETA-GLUCOSYLTRANSFERASE"/>
    <property type="match status" value="1"/>
</dbReference>
<proteinExistence type="predicted"/>
<evidence type="ECO:0000259" key="1">
    <source>
        <dbReference type="Pfam" id="PF00535"/>
    </source>
</evidence>
<evidence type="ECO:0000313" key="2">
    <source>
        <dbReference type="EMBL" id="PIT94517.1"/>
    </source>
</evidence>
<organism evidence="2 3">
    <name type="scientific">Candidatus Falkowbacteria bacterium CG10_big_fil_rev_8_21_14_0_10_39_9</name>
    <dbReference type="NCBI Taxonomy" id="1974566"/>
    <lineage>
        <taxon>Bacteria</taxon>
        <taxon>Candidatus Falkowiibacteriota</taxon>
    </lineage>
</organism>
<comment type="caution">
    <text evidence="2">The sequence shown here is derived from an EMBL/GenBank/DDBJ whole genome shotgun (WGS) entry which is preliminary data.</text>
</comment>
<dbReference type="EMBL" id="PFAQ01000045">
    <property type="protein sequence ID" value="PIT94517.1"/>
    <property type="molecule type" value="Genomic_DNA"/>
</dbReference>
<dbReference type="GO" id="GO:0006487">
    <property type="term" value="P:protein N-linked glycosylation"/>
    <property type="evidence" value="ECO:0007669"/>
    <property type="project" value="TreeGrafter"/>
</dbReference>
<gene>
    <name evidence="2" type="ORF">COT98_03320</name>
</gene>
<feature type="domain" description="Glycosyltransferase 2-like" evidence="1">
    <location>
        <begin position="14"/>
        <end position="179"/>
    </location>
</feature>
<dbReference type="AlphaFoldDB" id="A0A2M6WNZ6"/>
<reference evidence="3" key="1">
    <citation type="submission" date="2017-09" db="EMBL/GenBank/DDBJ databases">
        <title>Depth-based differentiation of microbial function through sediment-hosted aquifers and enrichment of novel symbionts in the deep terrestrial subsurface.</title>
        <authorList>
            <person name="Probst A.J."/>
            <person name="Ladd B."/>
            <person name="Jarett J.K."/>
            <person name="Geller-Mcgrath D.E."/>
            <person name="Sieber C.M.K."/>
            <person name="Emerson J.B."/>
            <person name="Anantharaman K."/>
            <person name="Thomas B.C."/>
            <person name="Malmstrom R."/>
            <person name="Stieglmeier M."/>
            <person name="Klingl A."/>
            <person name="Woyke T."/>
            <person name="Ryan C.M."/>
            <person name="Banfield J.F."/>
        </authorList>
    </citation>
    <scope>NUCLEOTIDE SEQUENCE [LARGE SCALE GENOMIC DNA]</scope>
</reference>
<dbReference type="InterPro" id="IPR029044">
    <property type="entry name" value="Nucleotide-diphossugar_trans"/>
</dbReference>
<dbReference type="Proteomes" id="UP000228900">
    <property type="component" value="Unassembled WGS sequence"/>
</dbReference>
<dbReference type="Pfam" id="PF00535">
    <property type="entry name" value="Glycos_transf_2"/>
    <property type="match status" value="1"/>
</dbReference>
<dbReference type="SUPFAM" id="SSF53448">
    <property type="entry name" value="Nucleotide-diphospho-sugar transferases"/>
    <property type="match status" value="1"/>
</dbReference>
<dbReference type="PANTHER" id="PTHR10859">
    <property type="entry name" value="GLYCOSYL TRANSFERASE"/>
    <property type="match status" value="1"/>
</dbReference>
<accession>A0A2M6WNZ6</accession>
<keyword evidence="2" id="KW-0808">Transferase</keyword>
<name>A0A2M6WNZ6_9BACT</name>
<dbReference type="GO" id="GO:0016740">
    <property type="term" value="F:transferase activity"/>
    <property type="evidence" value="ECO:0007669"/>
    <property type="project" value="UniProtKB-KW"/>
</dbReference>
<dbReference type="Gene3D" id="3.90.550.10">
    <property type="entry name" value="Spore Coat Polysaccharide Biosynthesis Protein SpsA, Chain A"/>
    <property type="match status" value="1"/>
</dbReference>
<evidence type="ECO:0000313" key="3">
    <source>
        <dbReference type="Proteomes" id="UP000228900"/>
    </source>
</evidence>
<dbReference type="InterPro" id="IPR001173">
    <property type="entry name" value="Glyco_trans_2-like"/>
</dbReference>
<protein>
    <submittedName>
        <fullName evidence="2">Glycosyl transferase family 2</fullName>
    </submittedName>
</protein>